<gene>
    <name evidence="16" type="ORF">RF11_00145</name>
</gene>
<dbReference type="InterPro" id="IPR000644">
    <property type="entry name" value="CBS_dom"/>
</dbReference>
<evidence type="ECO:0000256" key="9">
    <source>
        <dbReference type="ARBA" id="ARBA00023122"/>
    </source>
</evidence>
<dbReference type="InterPro" id="IPR005990">
    <property type="entry name" value="IMP_DH"/>
</dbReference>
<evidence type="ECO:0000256" key="1">
    <source>
        <dbReference type="ARBA" id="ARBA00001958"/>
    </source>
</evidence>
<keyword evidence="8" id="KW-0520">NAD</keyword>
<evidence type="ECO:0000256" key="11">
    <source>
        <dbReference type="ARBA" id="ARBA00024384"/>
    </source>
</evidence>
<dbReference type="GO" id="GO:0003938">
    <property type="term" value="F:IMP dehydrogenase activity"/>
    <property type="evidence" value="ECO:0007669"/>
    <property type="project" value="UniProtKB-EC"/>
</dbReference>
<evidence type="ECO:0000256" key="14">
    <source>
        <dbReference type="PROSITE-ProRule" id="PRU00703"/>
    </source>
</evidence>
<evidence type="ECO:0000256" key="7">
    <source>
        <dbReference type="ARBA" id="ARBA00023002"/>
    </source>
</evidence>
<comment type="catalytic activity">
    <reaction evidence="13">
        <text>IMP + NAD(+) + H2O = XMP + NADH + H(+)</text>
        <dbReference type="Rhea" id="RHEA:11708"/>
        <dbReference type="ChEBI" id="CHEBI:15377"/>
        <dbReference type="ChEBI" id="CHEBI:15378"/>
        <dbReference type="ChEBI" id="CHEBI:57464"/>
        <dbReference type="ChEBI" id="CHEBI:57540"/>
        <dbReference type="ChEBI" id="CHEBI:57945"/>
        <dbReference type="ChEBI" id="CHEBI:58053"/>
        <dbReference type="EC" id="1.1.1.205"/>
    </reaction>
</comment>
<dbReference type="EC" id="1.1.1.205" evidence="11"/>
<dbReference type="PANTHER" id="PTHR11911">
    <property type="entry name" value="INOSINE-5-MONOPHOSPHATE DEHYDROGENASE RELATED"/>
    <property type="match status" value="1"/>
</dbReference>
<dbReference type="UniPathway" id="UPA00601">
    <property type="reaction ID" value="UER00295"/>
</dbReference>
<keyword evidence="17" id="KW-1185">Reference proteome</keyword>
<dbReference type="PANTHER" id="PTHR11911:SF111">
    <property type="entry name" value="INOSINE-5'-MONOPHOSPHATE DEHYDROGENASE"/>
    <property type="match status" value="1"/>
</dbReference>
<evidence type="ECO:0000256" key="4">
    <source>
        <dbReference type="ARBA" id="ARBA00022749"/>
    </source>
</evidence>
<dbReference type="FunFam" id="3.20.20.70:FF:000424">
    <property type="entry name" value="Inosine-5'-monophosphate dehydrogenase 2"/>
    <property type="match status" value="1"/>
</dbReference>
<comment type="cofactor">
    <cofactor evidence="1">
        <name>K(+)</name>
        <dbReference type="ChEBI" id="CHEBI:29103"/>
    </cofactor>
</comment>
<dbReference type="GO" id="GO:0046872">
    <property type="term" value="F:metal ion binding"/>
    <property type="evidence" value="ECO:0007669"/>
    <property type="project" value="UniProtKB-KW"/>
</dbReference>
<dbReference type="SMART" id="SM01240">
    <property type="entry name" value="IMPDH"/>
    <property type="match status" value="1"/>
</dbReference>
<keyword evidence="7" id="KW-0560">Oxidoreductase</keyword>
<evidence type="ECO:0000256" key="8">
    <source>
        <dbReference type="ARBA" id="ARBA00023027"/>
    </source>
</evidence>
<keyword evidence="4" id="KW-0332">GMP biosynthesis</keyword>
<evidence type="ECO:0000313" key="16">
    <source>
        <dbReference type="EMBL" id="KII70363.1"/>
    </source>
</evidence>
<dbReference type="InterPro" id="IPR015875">
    <property type="entry name" value="IMP_DH/GMP_Rdtase_CS"/>
</dbReference>
<dbReference type="Proteomes" id="UP000031668">
    <property type="component" value="Unassembled WGS sequence"/>
</dbReference>
<evidence type="ECO:0000256" key="13">
    <source>
        <dbReference type="ARBA" id="ARBA00048028"/>
    </source>
</evidence>
<dbReference type="InterPro" id="IPR013785">
    <property type="entry name" value="Aldolase_TIM"/>
</dbReference>
<protein>
    <recommendedName>
        <fullName evidence="11">IMP dehydrogenase</fullName>
        <ecNumber evidence="11">1.1.1.205</ecNumber>
    </recommendedName>
</protein>
<evidence type="ECO:0000256" key="6">
    <source>
        <dbReference type="ARBA" id="ARBA00022958"/>
    </source>
</evidence>
<name>A0A0C2JLW0_THEKT</name>
<keyword evidence="9 14" id="KW-0129">CBS domain</keyword>
<comment type="function">
    <text evidence="12">Catalyzes the conversion of inosine 5'-phosphate (IMP) to xanthosine 5'-phosphate (XMP), the first committed and rate-limiting step in the de novo synthesis of guanine nucleotides, and therefore plays an important role in the regulation of cell growth. Could also have a single-stranded nucleic acid-binding activity and could play a role in RNA and/or DNA metabolism. It may also have a role in the development of malignancy and the growth progression of some tumors.</text>
</comment>
<dbReference type="Pfam" id="PF00478">
    <property type="entry name" value="IMPDH"/>
    <property type="match status" value="1"/>
</dbReference>
<keyword evidence="5" id="KW-0658">Purine biosynthesis</keyword>
<dbReference type="CDD" id="cd00381">
    <property type="entry name" value="IMPDH"/>
    <property type="match status" value="1"/>
</dbReference>
<evidence type="ECO:0000259" key="15">
    <source>
        <dbReference type="PROSITE" id="PS51371"/>
    </source>
</evidence>
<dbReference type="EMBL" id="JWZT01002083">
    <property type="protein sequence ID" value="KII70363.1"/>
    <property type="molecule type" value="Genomic_DNA"/>
</dbReference>
<keyword evidence="3" id="KW-0479">Metal-binding</keyword>
<feature type="domain" description="CBS" evidence="15">
    <location>
        <begin position="23"/>
        <end position="81"/>
    </location>
</feature>
<proteinExistence type="inferred from homology"/>
<evidence type="ECO:0000256" key="12">
    <source>
        <dbReference type="ARBA" id="ARBA00046101"/>
    </source>
</evidence>
<comment type="pathway">
    <text evidence="10">Purine metabolism; XMP biosynthesis via de novo pathway; XMP from IMP: step 1/1.</text>
</comment>
<comment type="caution">
    <text evidence="16">The sequence shown here is derived from an EMBL/GenBank/DDBJ whole genome shotgun (WGS) entry which is preliminary data.</text>
</comment>
<dbReference type="GO" id="GO:0005737">
    <property type="term" value="C:cytoplasm"/>
    <property type="evidence" value="ECO:0007669"/>
    <property type="project" value="TreeGrafter"/>
</dbReference>
<dbReference type="OMA" id="NQKFMPY"/>
<dbReference type="PROSITE" id="PS51371">
    <property type="entry name" value="CBS"/>
    <property type="match status" value="1"/>
</dbReference>
<evidence type="ECO:0000256" key="2">
    <source>
        <dbReference type="ARBA" id="ARBA00005502"/>
    </source>
</evidence>
<organism evidence="16 17">
    <name type="scientific">Thelohanellus kitauei</name>
    <name type="common">Myxosporean</name>
    <dbReference type="NCBI Taxonomy" id="669202"/>
    <lineage>
        <taxon>Eukaryota</taxon>
        <taxon>Metazoa</taxon>
        <taxon>Cnidaria</taxon>
        <taxon>Myxozoa</taxon>
        <taxon>Myxosporea</taxon>
        <taxon>Bivalvulida</taxon>
        <taxon>Platysporina</taxon>
        <taxon>Myxobolidae</taxon>
        <taxon>Thelohanellus</taxon>
    </lineage>
</organism>
<accession>A0A0C2JLW0</accession>
<evidence type="ECO:0000256" key="5">
    <source>
        <dbReference type="ARBA" id="ARBA00022755"/>
    </source>
</evidence>
<dbReference type="PROSITE" id="PS00487">
    <property type="entry name" value="IMP_DH_GMP_RED"/>
    <property type="match status" value="1"/>
</dbReference>
<keyword evidence="6" id="KW-0630">Potassium</keyword>
<dbReference type="InterPro" id="IPR001093">
    <property type="entry name" value="IMP_DH_GMPRt"/>
</dbReference>
<dbReference type="CDD" id="cd04601">
    <property type="entry name" value="CBS_pair_IMPDH"/>
    <property type="match status" value="1"/>
</dbReference>
<dbReference type="OrthoDB" id="416622at2759"/>
<dbReference type="Gene3D" id="3.20.20.70">
    <property type="entry name" value="Aldolase class I"/>
    <property type="match status" value="1"/>
</dbReference>
<dbReference type="GO" id="GO:0006177">
    <property type="term" value="P:GMP biosynthetic process"/>
    <property type="evidence" value="ECO:0007669"/>
    <property type="project" value="UniProtKB-KW"/>
</dbReference>
<comment type="similarity">
    <text evidence="2">Belongs to the IMPDH/GMPR family.</text>
</comment>
<sequence>MLTSRDFDFVAGNRHILNAEDIMTPVSQLTVAPSDIDLAKAREILASSKKGKLPIVDSNGNLVSLLARTDLKKSKHFPSASLDSQQQLLVAAAVSTHPDDRTRIEQLAKSGVNAIVFDSSQGNSIYQIELIKKCKREFPEIQFIGGNVVTIEQAQNLVMAGADAIRVGMGSGSICITQEVMACGRAQASAVFNVSQYCNSQNVPVIADGGIGTVGAIVKACSLGASTVMMGRLLAGTVEAPGKYKTVDGSIVKEYRGMGSLDAMRNNTASQQRYFGSKEKPAVAQGVSGTVKDRGSLHSFLPYLTHGMKLSLQDIGCRTLEILR</sequence>
<dbReference type="AlphaFoldDB" id="A0A0C2JLW0"/>
<dbReference type="GO" id="GO:0006183">
    <property type="term" value="P:GTP biosynthetic process"/>
    <property type="evidence" value="ECO:0007669"/>
    <property type="project" value="TreeGrafter"/>
</dbReference>
<evidence type="ECO:0000256" key="10">
    <source>
        <dbReference type="ARBA" id="ARBA00024330"/>
    </source>
</evidence>
<evidence type="ECO:0000313" key="17">
    <source>
        <dbReference type="Proteomes" id="UP000031668"/>
    </source>
</evidence>
<reference evidence="16 17" key="1">
    <citation type="journal article" date="2014" name="Genome Biol. Evol.">
        <title>The genome of the myxosporean Thelohanellus kitauei shows adaptations to nutrient acquisition within its fish host.</title>
        <authorList>
            <person name="Yang Y."/>
            <person name="Xiong J."/>
            <person name="Zhou Z."/>
            <person name="Huo F."/>
            <person name="Miao W."/>
            <person name="Ran C."/>
            <person name="Liu Y."/>
            <person name="Zhang J."/>
            <person name="Feng J."/>
            <person name="Wang M."/>
            <person name="Wang M."/>
            <person name="Wang L."/>
            <person name="Yao B."/>
        </authorList>
    </citation>
    <scope>NUCLEOTIDE SEQUENCE [LARGE SCALE GENOMIC DNA]</scope>
    <source>
        <strain evidence="16">Wuqing</strain>
    </source>
</reference>
<dbReference type="SUPFAM" id="SSF51412">
    <property type="entry name" value="Inosine monophosphate dehydrogenase (IMPDH)"/>
    <property type="match status" value="1"/>
</dbReference>
<evidence type="ECO:0000256" key="3">
    <source>
        <dbReference type="ARBA" id="ARBA00022723"/>
    </source>
</evidence>